<keyword evidence="4 6" id="KW-1133">Transmembrane helix</keyword>
<dbReference type="InterPro" id="IPR055396">
    <property type="entry name" value="DUF7088"/>
</dbReference>
<dbReference type="Pfam" id="PF09822">
    <property type="entry name" value="ABC_transp_aux"/>
    <property type="match status" value="1"/>
</dbReference>
<reference evidence="10" key="1">
    <citation type="journal article" date="2021" name="PeerJ">
        <title>Extensive microbial diversity within the chicken gut microbiome revealed by metagenomics and culture.</title>
        <authorList>
            <person name="Gilroy R."/>
            <person name="Ravi A."/>
            <person name="Getino M."/>
            <person name="Pursley I."/>
            <person name="Horton D.L."/>
            <person name="Alikhan N.F."/>
            <person name="Baker D."/>
            <person name="Gharbi K."/>
            <person name="Hall N."/>
            <person name="Watson M."/>
            <person name="Adriaenssens E.M."/>
            <person name="Foster-Nyarko E."/>
            <person name="Jarju S."/>
            <person name="Secka A."/>
            <person name="Antonio M."/>
            <person name="Oren A."/>
            <person name="Chaudhuri R.R."/>
            <person name="La Ragione R."/>
            <person name="Hildebrand F."/>
            <person name="Pallen M.J."/>
        </authorList>
    </citation>
    <scope>NUCLEOTIDE SEQUENCE</scope>
    <source>
        <strain evidence="10">ChiBcec1-1630</strain>
    </source>
</reference>
<keyword evidence="5 6" id="KW-0472">Membrane</keyword>
<feature type="transmembrane region" description="Helical" evidence="6">
    <location>
        <begin position="242"/>
        <end position="266"/>
    </location>
</feature>
<feature type="transmembrane region" description="Helical" evidence="6">
    <location>
        <begin position="127"/>
        <end position="149"/>
    </location>
</feature>
<evidence type="ECO:0000259" key="8">
    <source>
        <dbReference type="Pfam" id="PF12698"/>
    </source>
</evidence>
<dbReference type="Proteomes" id="UP000823922">
    <property type="component" value="Unassembled WGS sequence"/>
</dbReference>
<dbReference type="InterPro" id="IPR019196">
    <property type="entry name" value="ABC_transp_unknown"/>
</dbReference>
<feature type="transmembrane region" description="Helical" evidence="6">
    <location>
        <begin position="212"/>
        <end position="230"/>
    </location>
</feature>
<reference evidence="10" key="2">
    <citation type="submission" date="2021-04" db="EMBL/GenBank/DDBJ databases">
        <authorList>
            <person name="Gilroy R."/>
        </authorList>
    </citation>
    <scope>NUCLEOTIDE SEQUENCE</scope>
    <source>
        <strain evidence="10">ChiBcec1-1630</strain>
    </source>
</reference>
<dbReference type="PANTHER" id="PTHR30294">
    <property type="entry name" value="MEMBRANE COMPONENT OF ABC TRANSPORTER YHHJ-RELATED"/>
    <property type="match status" value="1"/>
</dbReference>
<comment type="caution">
    <text evidence="10">The sequence shown here is derived from an EMBL/GenBank/DDBJ whole genome shotgun (WGS) entry which is preliminary data.</text>
</comment>
<dbReference type="Pfam" id="PF23357">
    <property type="entry name" value="DUF7088"/>
    <property type="match status" value="1"/>
</dbReference>
<evidence type="ECO:0000313" key="10">
    <source>
        <dbReference type="EMBL" id="HJC88100.1"/>
    </source>
</evidence>
<gene>
    <name evidence="10" type="ORF">H9926_08810</name>
</gene>
<dbReference type="Pfam" id="PF12698">
    <property type="entry name" value="ABC2_membrane_3"/>
    <property type="match status" value="1"/>
</dbReference>
<evidence type="ECO:0000256" key="5">
    <source>
        <dbReference type="ARBA" id="ARBA00023136"/>
    </source>
</evidence>
<evidence type="ECO:0000259" key="7">
    <source>
        <dbReference type="Pfam" id="PF09822"/>
    </source>
</evidence>
<sequence>MLAIYKREFRAYFHSMTGWLFLAANLFLSGLYFFALNLRYGYASIANTMYNIVFLLLITVPILTMRMLSEERRQKTDQLILTAPVSVGKIVAGKYLSAVTVFTISTGMICVYPLILSAFGTVPFGESYTAILAYYLYGCACIAIGMFVSSLTESQVIAAVLSFGALFLGYMMSSITALISSTGNLLTRILNVLDMTTRLTDMMQGTLEVKSVLYFLSFILVFFFLTVQSIQKRRYQVSAGHLKMGAYSTGMIAVVLAAAVFLNLAVEELPSRYTSFDVTSERLYSLTDTTKELLAGLEEDVNIYILESEENQDTVLKQTLDKYAGLSSHIHVEYQDPVANPGFYQQYTDGNISMNSMIVESDRRYTVIDYADIYEYEYDYSSYTSTLTGYDGEGLITSAIAYVTSDDIPTMYVLEGQDELTLSTTFQDGLSKQNVTSESLNLLTVDSVPAEAEGVLILAPTADISTDDAQKLIDYLDAGGRILMTTSYTDNFAESFPNLQTVLDYFGISITEGLVAENDPSMYYQQPSYLLPDVAYDTVTDGVAGGQYVFMPYAQGITWEESDDITVTSLLTTSESSVSKTNLDEAQIWEWEEGDIEGPFTVAVHASKTLDDENTAELYLYTSENLFTDSANSMVADANLTLFNNTIAAMTDGGTSVSVPVKSYQASDIMVNDGTAFLLGSVLMVILPLALLLFGLIRWLERRKG</sequence>
<organism evidence="10 11">
    <name type="scientific">Candidatus Eisenbergiella intestinigallinarum</name>
    <dbReference type="NCBI Taxonomy" id="2838549"/>
    <lineage>
        <taxon>Bacteria</taxon>
        <taxon>Bacillati</taxon>
        <taxon>Bacillota</taxon>
        <taxon>Clostridia</taxon>
        <taxon>Lachnospirales</taxon>
        <taxon>Lachnospiraceae</taxon>
        <taxon>Eisenbergiella</taxon>
    </lineage>
</organism>
<protein>
    <submittedName>
        <fullName evidence="10">Gldg family protein</fullName>
    </submittedName>
</protein>
<accession>A0A9D2QI89</accession>
<feature type="transmembrane region" description="Helical" evidence="6">
    <location>
        <begin position="40"/>
        <end position="63"/>
    </location>
</feature>
<evidence type="ECO:0000259" key="9">
    <source>
        <dbReference type="Pfam" id="PF23357"/>
    </source>
</evidence>
<name>A0A9D2QI89_9FIRM</name>
<evidence type="ECO:0000256" key="2">
    <source>
        <dbReference type="ARBA" id="ARBA00022475"/>
    </source>
</evidence>
<feature type="transmembrane region" description="Helical" evidence="6">
    <location>
        <begin position="95"/>
        <end position="115"/>
    </location>
</feature>
<dbReference type="GO" id="GO:0005886">
    <property type="term" value="C:plasma membrane"/>
    <property type="evidence" value="ECO:0007669"/>
    <property type="project" value="UniProtKB-SubCell"/>
</dbReference>
<keyword evidence="2" id="KW-1003">Cell membrane</keyword>
<evidence type="ECO:0000256" key="6">
    <source>
        <dbReference type="SAM" id="Phobius"/>
    </source>
</evidence>
<proteinExistence type="predicted"/>
<evidence type="ECO:0000256" key="3">
    <source>
        <dbReference type="ARBA" id="ARBA00022692"/>
    </source>
</evidence>
<keyword evidence="3 6" id="KW-0812">Transmembrane</keyword>
<evidence type="ECO:0000313" key="11">
    <source>
        <dbReference type="Proteomes" id="UP000823922"/>
    </source>
</evidence>
<feature type="transmembrane region" description="Helical" evidence="6">
    <location>
        <begin position="156"/>
        <end position="179"/>
    </location>
</feature>
<feature type="domain" description="DUF7088" evidence="9">
    <location>
        <begin position="281"/>
        <end position="361"/>
    </location>
</feature>
<evidence type="ECO:0000256" key="1">
    <source>
        <dbReference type="ARBA" id="ARBA00004651"/>
    </source>
</evidence>
<feature type="transmembrane region" description="Helical" evidence="6">
    <location>
        <begin position="676"/>
        <end position="700"/>
    </location>
</feature>
<dbReference type="GO" id="GO:0140359">
    <property type="term" value="F:ABC-type transporter activity"/>
    <property type="evidence" value="ECO:0007669"/>
    <property type="project" value="InterPro"/>
</dbReference>
<feature type="domain" description="ABC-type uncharacterised transport system" evidence="7">
    <location>
        <begin position="410"/>
        <end position="609"/>
    </location>
</feature>
<comment type="subcellular location">
    <subcellularLocation>
        <location evidence="1">Cell membrane</location>
        <topology evidence="1">Multi-pass membrane protein</topology>
    </subcellularLocation>
</comment>
<evidence type="ECO:0000256" key="4">
    <source>
        <dbReference type="ARBA" id="ARBA00022989"/>
    </source>
</evidence>
<dbReference type="PANTHER" id="PTHR30294:SF29">
    <property type="entry name" value="MULTIDRUG ABC TRANSPORTER PERMEASE YBHS-RELATED"/>
    <property type="match status" value="1"/>
</dbReference>
<dbReference type="EMBL" id="DWVS01000214">
    <property type="protein sequence ID" value="HJC88100.1"/>
    <property type="molecule type" value="Genomic_DNA"/>
</dbReference>
<feature type="domain" description="ABC-2 type transporter transmembrane" evidence="8">
    <location>
        <begin position="44"/>
        <end position="226"/>
    </location>
</feature>
<dbReference type="AlphaFoldDB" id="A0A9D2QI89"/>
<dbReference type="InterPro" id="IPR051449">
    <property type="entry name" value="ABC-2_transporter_component"/>
</dbReference>
<feature type="transmembrane region" description="Helical" evidence="6">
    <location>
        <begin position="12"/>
        <end position="34"/>
    </location>
</feature>
<dbReference type="InterPro" id="IPR013525">
    <property type="entry name" value="ABC2_TM"/>
</dbReference>